<name>G2J7E1_9BURK</name>
<dbReference type="Proteomes" id="UP000054051">
    <property type="component" value="Unassembled WGS sequence"/>
</dbReference>
<dbReference type="OrthoDB" id="7018195at2"/>
<sequence length="137" mass="15691">MSAALYKEFVLRHGGVWAALIEFVKTHAKACVDQGAPLRVIVTAEERKRNAEQNRYYWSAVLQHIAEHAEVGGRRYDKDVWHEYFARRFGLCDEVTLPDGEVVVRRKSTTQMTVGEFSDYLHAVQAYAVMRLGVAFE</sequence>
<accession>G2J7E1</accession>
<dbReference type="EMBL" id="CAFB01000028">
    <property type="protein sequence ID" value="CCD28686.1"/>
    <property type="molecule type" value="Genomic_DNA"/>
</dbReference>
<reference evidence="1 2" key="1">
    <citation type="submission" date="2011-08" db="EMBL/GenBank/DDBJ databases">
        <title>The genome of the obligate endobacterium of an arbuscular mycorrhizal fungus reveals an interphylum network of nutritional interactions.</title>
        <authorList>
            <person name="Ghignone S."/>
            <person name="Salvioli A."/>
            <person name="Anca I."/>
            <person name="Lumini E."/>
            <person name="Ortu G."/>
            <person name="Petiti L."/>
            <person name="Cruveiller S."/>
            <person name="Bianciotto V."/>
            <person name="Piffanelli P."/>
            <person name="Lanfranco L."/>
            <person name="Bonfante P."/>
        </authorList>
    </citation>
    <scope>NUCLEOTIDE SEQUENCE [LARGE SCALE GENOMIC DNA]</scope>
    <source>
        <strain evidence="1 2">BEG34</strain>
    </source>
</reference>
<dbReference type="SUPFAM" id="SSF103370">
    <property type="entry name" value="NinB"/>
    <property type="match status" value="1"/>
</dbReference>
<dbReference type="AlphaFoldDB" id="G2J7E1"/>
<dbReference type="Gene3D" id="1.10.3790.10">
    <property type="entry name" value="NinB"/>
    <property type="match status" value="1"/>
</dbReference>
<comment type="caution">
    <text evidence="1">The sequence shown here is derived from an EMBL/GenBank/DDBJ whole genome shotgun (WGS) entry which is preliminary data.</text>
</comment>
<dbReference type="STRING" id="1070319.CAGGBEG34_120009"/>
<dbReference type="eggNOG" id="ENOG5032WJP">
    <property type="taxonomic scope" value="Bacteria"/>
</dbReference>
<keyword evidence="2" id="KW-1185">Reference proteome</keyword>
<gene>
    <name evidence="1" type="ORF">CAGGBEG34_120009</name>
</gene>
<evidence type="ECO:0000313" key="2">
    <source>
        <dbReference type="Proteomes" id="UP000054051"/>
    </source>
</evidence>
<dbReference type="RefSeq" id="WP_006681979.1">
    <property type="nucleotide sequence ID" value="NZ_CAFB01000028.1"/>
</dbReference>
<organism evidence="1 2">
    <name type="scientific">Candidatus Glomeribacter gigasporarum BEG34</name>
    <dbReference type="NCBI Taxonomy" id="1070319"/>
    <lineage>
        <taxon>Bacteria</taxon>
        <taxon>Pseudomonadati</taxon>
        <taxon>Pseudomonadota</taxon>
        <taxon>Betaproteobacteria</taxon>
        <taxon>Burkholderiales</taxon>
        <taxon>Burkholderiaceae</taxon>
        <taxon>Candidatus Glomeribacter</taxon>
    </lineage>
</organism>
<dbReference type="InterPro" id="IPR008711">
    <property type="entry name" value="Recombinase_NinB"/>
</dbReference>
<evidence type="ECO:0000313" key="1">
    <source>
        <dbReference type="EMBL" id="CCD28686.1"/>
    </source>
</evidence>
<protein>
    <submittedName>
        <fullName evidence="1">Putative recombination protein ninB from phage origin</fullName>
    </submittedName>
</protein>
<dbReference type="Pfam" id="PF05772">
    <property type="entry name" value="NinB"/>
    <property type="match status" value="1"/>
</dbReference>
<dbReference type="InterPro" id="IPR036619">
    <property type="entry name" value="NinB_sf"/>
</dbReference>
<proteinExistence type="predicted"/>